<evidence type="ECO:0008006" key="3">
    <source>
        <dbReference type="Google" id="ProtNLM"/>
    </source>
</evidence>
<proteinExistence type="predicted"/>
<name>A0A7G9GG60_9FIRM</name>
<organism evidence="1 2">
    <name type="scientific">Wansuia hejianensis</name>
    <dbReference type="NCBI Taxonomy" id="2763667"/>
    <lineage>
        <taxon>Bacteria</taxon>
        <taxon>Bacillati</taxon>
        <taxon>Bacillota</taxon>
        <taxon>Clostridia</taxon>
        <taxon>Lachnospirales</taxon>
        <taxon>Lachnospiraceae</taxon>
        <taxon>Wansuia</taxon>
    </lineage>
</organism>
<dbReference type="KEGG" id="whj:H9Q79_05760"/>
<accession>A0A7G9GG60</accession>
<dbReference type="Proteomes" id="UP000515860">
    <property type="component" value="Chromosome"/>
</dbReference>
<protein>
    <recommendedName>
        <fullName evidence="3">Neutral/alkaline non-lysosomal ceramidase N-terminal domain-containing protein</fullName>
    </recommendedName>
</protein>
<evidence type="ECO:0000313" key="2">
    <source>
        <dbReference type="Proteomes" id="UP000515860"/>
    </source>
</evidence>
<dbReference type="RefSeq" id="WP_118643931.1">
    <property type="nucleotide sequence ID" value="NZ_CP060635.1"/>
</dbReference>
<gene>
    <name evidence="1" type="ORF">H9Q79_05760</name>
</gene>
<sequence length="448" mass="48886">MEKLKAGFSRLDITPPLGVFVDGYYNDRFADGILDPLEANCVAVSDGEKTAVLLSIDICEVYQVDMDKFRHKVAEENGIDYEAVYVHCTHTHTGPATDKKGDPGYLDMLGRKLSDAARLAVQDLKPVTVSIGRGAVPGVSFERRFRMKDGAIRTNPGVGNPDIAESIGTPDESLQLVQLSREHASDILLVNFQVHPDTIGGCKISADYPRFVRETLERAIPHVKAVYFNGAQGDLNHVNVNAKEGDLKGLETDSFDDVARGYAHAQWMGRAIAGGVLQVYGKTKDVPGGKVFFKQEIVDIPSNRPDPSQIPEAARIMKLHTEGRDAELPYEGMELTTVVAEAQRMMNLEHGPENFQVYVSSVGFGSVAFLGVAGEPFTEVGRLLKKGSPFEMTIPCCLTNGAEGYYPMKEAYEEGGYEARSSKFRAGVAETLAEAGIGLLKTEYESIK</sequence>
<keyword evidence="2" id="KW-1185">Reference proteome</keyword>
<reference evidence="1 2" key="1">
    <citation type="submission" date="2020-08" db="EMBL/GenBank/DDBJ databases">
        <authorList>
            <person name="Liu C."/>
            <person name="Sun Q."/>
        </authorList>
    </citation>
    <scope>NUCLEOTIDE SEQUENCE [LARGE SCALE GENOMIC DNA]</scope>
    <source>
        <strain evidence="1 2">NSJ-29</strain>
    </source>
</reference>
<dbReference type="AlphaFoldDB" id="A0A7G9GG60"/>
<dbReference type="EMBL" id="CP060635">
    <property type="protein sequence ID" value="QNM09792.1"/>
    <property type="molecule type" value="Genomic_DNA"/>
</dbReference>
<evidence type="ECO:0000313" key="1">
    <source>
        <dbReference type="EMBL" id="QNM09792.1"/>
    </source>
</evidence>